<feature type="domain" description="Spermatogenesis-associated protein 2 PUB-like" evidence="1">
    <location>
        <begin position="49"/>
        <end position="178"/>
    </location>
</feature>
<dbReference type="PANTHER" id="PTHR15326">
    <property type="entry name" value="SPERMATOGENESIS-ASSOCIATED PROTEIN 2/TAMOZHENNIC"/>
    <property type="match status" value="1"/>
</dbReference>
<evidence type="ECO:0000313" key="2">
    <source>
        <dbReference type="EMBL" id="CAG6487101.1"/>
    </source>
</evidence>
<reference evidence="2" key="1">
    <citation type="submission" date="2021-05" db="EMBL/GenBank/DDBJ databases">
        <authorList>
            <person name="Alioto T."/>
            <person name="Alioto T."/>
            <person name="Gomez Garrido J."/>
        </authorList>
    </citation>
    <scope>NUCLEOTIDE SEQUENCE</scope>
</reference>
<dbReference type="Gene3D" id="1.20.58.2190">
    <property type="match status" value="1"/>
</dbReference>
<proteinExistence type="predicted"/>
<accession>A0A8D8CAZ5</accession>
<dbReference type="PANTHER" id="PTHR15326:SF2">
    <property type="entry name" value="PROTEIN TAMOZHENNIC"/>
    <property type="match status" value="1"/>
</dbReference>
<dbReference type="AlphaFoldDB" id="A0A8D8CAZ5"/>
<dbReference type="Pfam" id="PF21388">
    <property type="entry name" value="SPATA2_PUB-like"/>
    <property type="match status" value="1"/>
</dbReference>
<name>A0A8D8CAZ5_CULPI</name>
<organism evidence="2">
    <name type="scientific">Culex pipiens</name>
    <name type="common">House mosquito</name>
    <dbReference type="NCBI Taxonomy" id="7175"/>
    <lineage>
        <taxon>Eukaryota</taxon>
        <taxon>Metazoa</taxon>
        <taxon>Ecdysozoa</taxon>
        <taxon>Arthropoda</taxon>
        <taxon>Hexapoda</taxon>
        <taxon>Insecta</taxon>
        <taxon>Pterygota</taxon>
        <taxon>Neoptera</taxon>
        <taxon>Endopterygota</taxon>
        <taxon>Diptera</taxon>
        <taxon>Nematocera</taxon>
        <taxon>Culicoidea</taxon>
        <taxon>Culicidae</taxon>
        <taxon>Culicinae</taxon>
        <taxon>Culicini</taxon>
        <taxon>Culex</taxon>
        <taxon>Culex</taxon>
    </lineage>
</organism>
<dbReference type="GO" id="GO:0005737">
    <property type="term" value="C:cytoplasm"/>
    <property type="evidence" value="ECO:0007669"/>
    <property type="project" value="TreeGrafter"/>
</dbReference>
<dbReference type="InterPro" id="IPR036339">
    <property type="entry name" value="PUB-like_dom_sf"/>
</dbReference>
<dbReference type="InterPro" id="IPR048839">
    <property type="entry name" value="SPATA2_PUB-like"/>
</dbReference>
<dbReference type="SUPFAM" id="SSF143503">
    <property type="entry name" value="PUG domain-like"/>
    <property type="match status" value="1"/>
</dbReference>
<sequence length="225" mass="26151">MESVYDHHYQQDGVGSDEVIGNMYITEPPDVLAKFLAEKESMDQMHPRRPNQKFQLFATEQVLQSSIAKMDNFSADKASTGFEAINRYANNLLRQPCPREYKVLKTHSGFYQHQIVANLAGAEAMFEAMGYRMLPDQTKMVLDGLIFPHRIRDVARDAIVAKAECQMMKMVFDRLTDMELTVNWSDIYSYRELNRLNVEQTVQNMAMLIQEKQHNDLQAYHFELK</sequence>
<dbReference type="EMBL" id="HBUE01105972">
    <property type="protein sequence ID" value="CAG6487101.1"/>
    <property type="molecule type" value="Transcribed_RNA"/>
</dbReference>
<protein>
    <submittedName>
        <fullName evidence="2">Protein tamozhennic</fullName>
    </submittedName>
</protein>
<evidence type="ECO:0000259" key="1">
    <source>
        <dbReference type="Pfam" id="PF21388"/>
    </source>
</evidence>